<keyword evidence="3" id="KW-1003">Cell membrane</keyword>
<comment type="caution">
    <text evidence="10">The sequence shown here is derived from an EMBL/GenBank/DDBJ whole genome shotgun (WGS) entry which is preliminary data.</text>
</comment>
<reference evidence="10 11" key="1">
    <citation type="submission" date="2019-03" db="EMBL/GenBank/DDBJ databases">
        <title>Sequencing the genomes of 1000 actinobacteria strains.</title>
        <authorList>
            <person name="Klenk H.-P."/>
        </authorList>
    </citation>
    <scope>NUCLEOTIDE SEQUENCE [LARGE SCALE GENOMIC DNA]</scope>
    <source>
        <strain evidence="10 11">DSM 18936</strain>
    </source>
</reference>
<evidence type="ECO:0000256" key="2">
    <source>
        <dbReference type="ARBA" id="ARBA00005346"/>
    </source>
</evidence>
<dbReference type="GO" id="GO:0008137">
    <property type="term" value="F:NADH dehydrogenase (ubiquinone) activity"/>
    <property type="evidence" value="ECO:0007669"/>
    <property type="project" value="InterPro"/>
</dbReference>
<keyword evidence="4 7" id="KW-0812">Transmembrane</keyword>
<feature type="transmembrane region" description="Helical" evidence="8">
    <location>
        <begin position="205"/>
        <end position="227"/>
    </location>
</feature>
<feature type="transmembrane region" description="Helical" evidence="8">
    <location>
        <begin position="445"/>
        <end position="465"/>
    </location>
</feature>
<feature type="transmembrane region" description="Helical" evidence="8">
    <location>
        <begin position="367"/>
        <end position="389"/>
    </location>
</feature>
<feature type="transmembrane region" description="Helical" evidence="8">
    <location>
        <begin position="239"/>
        <end position="258"/>
    </location>
</feature>
<dbReference type="RefSeq" id="WP_133869399.1">
    <property type="nucleotide sequence ID" value="NZ_SOAU01000001.1"/>
</dbReference>
<dbReference type="PANTHER" id="PTHR42703:SF1">
    <property type="entry name" value="NA(+)_H(+) ANTIPORTER SUBUNIT D1"/>
    <property type="match status" value="1"/>
</dbReference>
<evidence type="ECO:0000256" key="6">
    <source>
        <dbReference type="ARBA" id="ARBA00023136"/>
    </source>
</evidence>
<evidence type="ECO:0000256" key="4">
    <source>
        <dbReference type="ARBA" id="ARBA00022692"/>
    </source>
</evidence>
<dbReference type="OrthoDB" id="9768329at2"/>
<evidence type="ECO:0000259" key="9">
    <source>
        <dbReference type="Pfam" id="PF00361"/>
    </source>
</evidence>
<feature type="transmembrane region" description="Helical" evidence="8">
    <location>
        <begin position="6"/>
        <end position="24"/>
    </location>
</feature>
<name>A0A4R7I0P1_9ACTN</name>
<feature type="transmembrane region" description="Helical" evidence="8">
    <location>
        <begin position="401"/>
        <end position="425"/>
    </location>
</feature>
<feature type="transmembrane region" description="Helical" evidence="8">
    <location>
        <begin position="70"/>
        <end position="97"/>
    </location>
</feature>
<evidence type="ECO:0000256" key="5">
    <source>
        <dbReference type="ARBA" id="ARBA00022989"/>
    </source>
</evidence>
<dbReference type="InterPro" id="IPR003918">
    <property type="entry name" value="NADH_UbQ_OxRdtase"/>
</dbReference>
<comment type="subcellular location">
    <subcellularLocation>
        <location evidence="1">Cell membrane</location>
        <topology evidence="1">Multi-pass membrane protein</topology>
    </subcellularLocation>
    <subcellularLocation>
        <location evidence="7">Membrane</location>
        <topology evidence="7">Multi-pass membrane protein</topology>
    </subcellularLocation>
</comment>
<evidence type="ECO:0000313" key="11">
    <source>
        <dbReference type="Proteomes" id="UP000294558"/>
    </source>
</evidence>
<keyword evidence="5 8" id="KW-1133">Transmembrane helix</keyword>
<evidence type="ECO:0000313" key="10">
    <source>
        <dbReference type="EMBL" id="TDT17092.1"/>
    </source>
</evidence>
<feature type="transmembrane region" description="Helical" evidence="8">
    <location>
        <begin position="31"/>
        <end position="50"/>
    </location>
</feature>
<feature type="transmembrane region" description="Helical" evidence="8">
    <location>
        <begin position="109"/>
        <end position="126"/>
    </location>
</feature>
<evidence type="ECO:0000256" key="1">
    <source>
        <dbReference type="ARBA" id="ARBA00004651"/>
    </source>
</evidence>
<feature type="domain" description="NADH:quinone oxidoreductase/Mrp antiporter transmembrane" evidence="9">
    <location>
        <begin position="129"/>
        <end position="416"/>
    </location>
</feature>
<dbReference type="GO" id="GO:0042773">
    <property type="term" value="P:ATP synthesis coupled electron transport"/>
    <property type="evidence" value="ECO:0007669"/>
    <property type="project" value="InterPro"/>
</dbReference>
<dbReference type="PANTHER" id="PTHR42703">
    <property type="entry name" value="NADH DEHYDROGENASE"/>
    <property type="match status" value="1"/>
</dbReference>
<dbReference type="InterPro" id="IPR050586">
    <property type="entry name" value="CPA3_Na-H_Antiporter_D"/>
</dbReference>
<dbReference type="PRINTS" id="PR01437">
    <property type="entry name" value="NUOXDRDTASE4"/>
</dbReference>
<keyword evidence="11" id="KW-1185">Reference proteome</keyword>
<dbReference type="Pfam" id="PF00361">
    <property type="entry name" value="Proton_antipo_M"/>
    <property type="match status" value="1"/>
</dbReference>
<comment type="similarity">
    <text evidence="2">Belongs to the CPA3 antiporters (TC 2.A.63) subunit D family.</text>
</comment>
<keyword evidence="6 8" id="KW-0472">Membrane</keyword>
<feature type="transmembrane region" description="Helical" evidence="8">
    <location>
        <begin position="161"/>
        <end position="185"/>
    </location>
</feature>
<dbReference type="GO" id="GO:0005886">
    <property type="term" value="C:plasma membrane"/>
    <property type="evidence" value="ECO:0007669"/>
    <property type="project" value="UniProtKB-SubCell"/>
</dbReference>
<proteinExistence type="inferred from homology"/>
<feature type="transmembrane region" description="Helical" evidence="8">
    <location>
        <begin position="302"/>
        <end position="329"/>
    </location>
</feature>
<evidence type="ECO:0000256" key="7">
    <source>
        <dbReference type="RuleBase" id="RU000320"/>
    </source>
</evidence>
<protein>
    <submittedName>
        <fullName evidence="10">Multicomponent Na+:H+ antiporter subunit D</fullName>
    </submittedName>
</protein>
<feature type="transmembrane region" description="Helical" evidence="8">
    <location>
        <begin position="270"/>
        <end position="290"/>
    </location>
</feature>
<dbReference type="Proteomes" id="UP000294558">
    <property type="component" value="Unassembled WGS sequence"/>
</dbReference>
<organism evidence="10 11">
    <name type="scientific">Ilumatobacter fluminis</name>
    <dbReference type="NCBI Taxonomy" id="467091"/>
    <lineage>
        <taxon>Bacteria</taxon>
        <taxon>Bacillati</taxon>
        <taxon>Actinomycetota</taxon>
        <taxon>Acidimicrobiia</taxon>
        <taxon>Acidimicrobiales</taxon>
        <taxon>Ilumatobacteraceae</taxon>
        <taxon>Ilumatobacter</taxon>
    </lineage>
</organism>
<feature type="transmembrane region" description="Helical" evidence="8">
    <location>
        <begin position="132"/>
        <end position="149"/>
    </location>
</feature>
<dbReference type="InterPro" id="IPR001750">
    <property type="entry name" value="ND/Mrp_TM"/>
</dbReference>
<evidence type="ECO:0000256" key="8">
    <source>
        <dbReference type="SAM" id="Phobius"/>
    </source>
</evidence>
<dbReference type="AlphaFoldDB" id="A0A4R7I0P1"/>
<sequence>MTTLVGLAVGIPLVAAMLALLLRTAARWRDVVTLGSLVGLTGIATTLLVHVRAEGTVVLRVGGWDPELGIVLVADAFAVLVLLAAVLTITIVEVFAIGQRRSAMGADPTVVGPMLLVLTGGVSLSILTGDLFTLFVGFELMLVASYVLLTHQGRAGQVRAGMTYVVMNLFASTLFLIGVAIVYAATGTVNMALLAERVPDLSDGVRLGIGLWFLVVFGTKAAMFPLFSWLPDSYPTAPTTITAVFAGLLTKIGVYVMIRFHTLTDMDALGPLILVIAGLTMIVGVAGALAQDDVKRILSFHIVSQIGYMLMGLGLFTVAGVAGAVLFLVHQIPVKTVLFLVGGLIEVDRGTSALDRVSGMIASRPGVAVLFALPALSLAGLPPFSGFVAKLALVDAGIDDVAIAIVVVALVGSLLTLLSMVKIWIGVFWGAPDDGERRLVPATSWRTMTTAAATAVGVTLAVAVLSGPLWEMSERAATELLDKEPYVTEVMSG</sequence>
<evidence type="ECO:0000256" key="3">
    <source>
        <dbReference type="ARBA" id="ARBA00022475"/>
    </source>
</evidence>
<dbReference type="EMBL" id="SOAU01000001">
    <property type="protein sequence ID" value="TDT17092.1"/>
    <property type="molecule type" value="Genomic_DNA"/>
</dbReference>
<gene>
    <name evidence="10" type="ORF">BDK89_2696</name>
</gene>
<accession>A0A4R7I0P1</accession>